<dbReference type="EMBL" id="JBHSLD010000027">
    <property type="protein sequence ID" value="MFC5382429.1"/>
    <property type="molecule type" value="Genomic_DNA"/>
</dbReference>
<dbReference type="RefSeq" id="WP_340268666.1">
    <property type="nucleotide sequence ID" value="NZ_JBBEOG010000003.1"/>
</dbReference>
<evidence type="ECO:0000313" key="1">
    <source>
        <dbReference type="EMBL" id="MFC5382429.1"/>
    </source>
</evidence>
<name>A0ABW0GT45_9MICO</name>
<proteinExistence type="predicted"/>
<dbReference type="InterPro" id="IPR017517">
    <property type="entry name" value="Maleyloyr_isom"/>
</dbReference>
<dbReference type="Proteomes" id="UP001596122">
    <property type="component" value="Unassembled WGS sequence"/>
</dbReference>
<organism evidence="1 2">
    <name type="scientific">Aquipuribacter nitratireducens</name>
    <dbReference type="NCBI Taxonomy" id="650104"/>
    <lineage>
        <taxon>Bacteria</taxon>
        <taxon>Bacillati</taxon>
        <taxon>Actinomycetota</taxon>
        <taxon>Actinomycetes</taxon>
        <taxon>Micrococcales</taxon>
        <taxon>Intrasporangiaceae</taxon>
        <taxon>Aquipuribacter</taxon>
    </lineage>
</organism>
<dbReference type="NCBIfam" id="TIGR03083">
    <property type="entry name" value="maleylpyruvate isomerase family mycothiol-dependent enzyme"/>
    <property type="match status" value="1"/>
</dbReference>
<dbReference type="InterPro" id="IPR017519">
    <property type="entry name" value="CHP03085"/>
</dbReference>
<reference evidence="2" key="1">
    <citation type="journal article" date="2019" name="Int. J. Syst. Evol. Microbiol.">
        <title>The Global Catalogue of Microorganisms (GCM) 10K type strain sequencing project: providing services to taxonomists for standard genome sequencing and annotation.</title>
        <authorList>
            <consortium name="The Broad Institute Genomics Platform"/>
            <consortium name="The Broad Institute Genome Sequencing Center for Infectious Disease"/>
            <person name="Wu L."/>
            <person name="Ma J."/>
        </authorList>
    </citation>
    <scope>NUCLEOTIDE SEQUENCE [LARGE SCALE GENOMIC DNA]</scope>
    <source>
        <strain evidence="2">CCUG 43114</strain>
    </source>
</reference>
<dbReference type="SUPFAM" id="SSF109854">
    <property type="entry name" value="DinB/YfiT-like putative metalloenzymes"/>
    <property type="match status" value="1"/>
</dbReference>
<sequence length="227" mass="24485">MVTNVVSAVRTDLIEPLAALRATTQQEREALCDSLLSAGAHAPTLCEGWDVLGLAAHLVVRERRPDLAVGLVVPPLSGLLERARVAETRRGLDEVVARFRSGPPPWSPFALPGVDVVANLAELVVHHEDVRRAQGLGPREDVEDLQDTVWRYLPGATALTLLGSSLGVVALRPDGRRTVLRRGAHPVVLTGEPIDLLLRLFGRRAAQVDVGGPSLSVQRFERARLGV</sequence>
<dbReference type="InterPro" id="IPR034660">
    <property type="entry name" value="DinB/YfiT-like"/>
</dbReference>
<comment type="caution">
    <text evidence="1">The sequence shown here is derived from an EMBL/GenBank/DDBJ whole genome shotgun (WGS) entry which is preliminary data.</text>
</comment>
<protein>
    <submittedName>
        <fullName evidence="1">TIGR03085 family metal-binding protein</fullName>
    </submittedName>
</protein>
<evidence type="ECO:0000313" key="2">
    <source>
        <dbReference type="Proteomes" id="UP001596122"/>
    </source>
</evidence>
<dbReference type="NCBIfam" id="TIGR03085">
    <property type="entry name" value="TIGR03085 family metal-binding protein"/>
    <property type="match status" value="1"/>
</dbReference>
<keyword evidence="2" id="KW-1185">Reference proteome</keyword>
<gene>
    <name evidence="1" type="ORF">ACFPJ6_16810</name>
</gene>
<accession>A0ABW0GT45</accession>